<dbReference type="EMBL" id="CP002580">
    <property type="protein sequence ID" value="AJK46781.1"/>
    <property type="molecule type" value="Genomic_DNA"/>
</dbReference>
<dbReference type="KEGG" id="bgp:BGL_1c22770"/>
<dbReference type="Gene3D" id="2.40.340.10">
    <property type="entry name" value="MoeA, C-terminal, domain IV"/>
    <property type="match status" value="1"/>
</dbReference>
<dbReference type="SUPFAM" id="SSF53218">
    <property type="entry name" value="Molybdenum cofactor biosynthesis proteins"/>
    <property type="match status" value="1"/>
</dbReference>
<dbReference type="Proteomes" id="UP000031838">
    <property type="component" value="Chromosome 1"/>
</dbReference>
<dbReference type="SUPFAM" id="SSF63882">
    <property type="entry name" value="MoeA N-terminal region -like"/>
    <property type="match status" value="1"/>
</dbReference>
<dbReference type="NCBIfam" id="NF045515">
    <property type="entry name" value="Glp_gephyrin"/>
    <property type="match status" value="1"/>
</dbReference>
<dbReference type="AlphaFoldDB" id="A0A0B6S3I0"/>
<keyword evidence="6 11" id="KW-0808">Transferase</keyword>
<dbReference type="HOGENOM" id="CLU_010186_7_0_4"/>
<keyword evidence="8 11" id="KW-0460">Magnesium</keyword>
<evidence type="ECO:0000256" key="10">
    <source>
        <dbReference type="ARBA" id="ARBA00047317"/>
    </source>
</evidence>
<dbReference type="GO" id="GO:0005829">
    <property type="term" value="C:cytosol"/>
    <property type="evidence" value="ECO:0007669"/>
    <property type="project" value="TreeGrafter"/>
</dbReference>
<comment type="cofactor">
    <cofactor evidence="1 11">
        <name>Mg(2+)</name>
        <dbReference type="ChEBI" id="CHEBI:18420"/>
    </cofactor>
</comment>
<dbReference type="SMART" id="SM00852">
    <property type="entry name" value="MoCF_biosynth"/>
    <property type="match status" value="1"/>
</dbReference>
<dbReference type="SUPFAM" id="SSF63867">
    <property type="entry name" value="MoeA C-terminal domain-like"/>
    <property type="match status" value="1"/>
</dbReference>
<dbReference type="InterPro" id="IPR036425">
    <property type="entry name" value="MoaB/Mog-like_dom_sf"/>
</dbReference>
<dbReference type="UniPathway" id="UPA00344"/>
<keyword evidence="7 11" id="KW-0479">Metal-binding</keyword>
<dbReference type="EC" id="2.10.1.1" evidence="11"/>
<dbReference type="PANTHER" id="PTHR10192:SF5">
    <property type="entry name" value="GEPHYRIN"/>
    <property type="match status" value="1"/>
</dbReference>
<reference evidence="14" key="1">
    <citation type="submission" date="2011-03" db="EMBL/GenBank/DDBJ databases">
        <authorList>
            <person name="Voget S."/>
            <person name="Streit W.R."/>
            <person name="Jaeger K.E."/>
            <person name="Daniel R."/>
        </authorList>
    </citation>
    <scope>NUCLEOTIDE SEQUENCE [LARGE SCALE GENOMIC DNA]</scope>
    <source>
        <strain evidence="14">PG1</strain>
    </source>
</reference>
<dbReference type="Gene3D" id="2.170.190.11">
    <property type="entry name" value="Molybdopterin biosynthesis moea protein, domain 3"/>
    <property type="match status" value="1"/>
</dbReference>
<gene>
    <name evidence="13" type="primary">moeA2</name>
    <name evidence="13" type="ORF">BGL_1c22770</name>
</gene>
<organism evidence="13 14">
    <name type="scientific">Burkholderia plantarii</name>
    <dbReference type="NCBI Taxonomy" id="41899"/>
    <lineage>
        <taxon>Bacteria</taxon>
        <taxon>Pseudomonadati</taxon>
        <taxon>Pseudomonadota</taxon>
        <taxon>Betaproteobacteria</taxon>
        <taxon>Burkholderiales</taxon>
        <taxon>Burkholderiaceae</taxon>
        <taxon>Burkholderia</taxon>
    </lineage>
</organism>
<dbReference type="InterPro" id="IPR005110">
    <property type="entry name" value="MoeA_linker/N"/>
</dbReference>
<dbReference type="Pfam" id="PF03453">
    <property type="entry name" value="MoeA_N"/>
    <property type="match status" value="1"/>
</dbReference>
<evidence type="ECO:0000256" key="6">
    <source>
        <dbReference type="ARBA" id="ARBA00022679"/>
    </source>
</evidence>
<evidence type="ECO:0000256" key="11">
    <source>
        <dbReference type="RuleBase" id="RU365090"/>
    </source>
</evidence>
<dbReference type="CDD" id="cd00887">
    <property type="entry name" value="MoeA"/>
    <property type="match status" value="1"/>
</dbReference>
<proteinExistence type="inferred from homology"/>
<dbReference type="PANTHER" id="PTHR10192">
    <property type="entry name" value="MOLYBDOPTERIN BIOSYNTHESIS PROTEIN"/>
    <property type="match status" value="1"/>
</dbReference>
<comment type="pathway">
    <text evidence="3 11">Cofactor biosynthesis; molybdopterin biosynthesis.</text>
</comment>
<dbReference type="RefSeq" id="WP_042625214.1">
    <property type="nucleotide sequence ID" value="NZ_CP002580.1"/>
</dbReference>
<comment type="function">
    <text evidence="2 11">Catalyzes the insertion of molybdate into adenylated molybdopterin with the concomitant release of AMP.</text>
</comment>
<dbReference type="InterPro" id="IPR001453">
    <property type="entry name" value="MoaB/Mog_dom"/>
</dbReference>
<evidence type="ECO:0000313" key="13">
    <source>
        <dbReference type="EMBL" id="AJK46781.1"/>
    </source>
</evidence>
<reference evidence="13 14" key="2">
    <citation type="journal article" date="2016" name="Appl. Microbiol. Biotechnol.">
        <title>Mutations improving production and secretion of extracellular lipase by Burkholderia glumae PG1.</title>
        <authorList>
            <person name="Knapp A."/>
            <person name="Voget S."/>
            <person name="Gao R."/>
            <person name="Zaburannyi N."/>
            <person name="Krysciak D."/>
            <person name="Breuer M."/>
            <person name="Hauer B."/>
            <person name="Streit W.R."/>
            <person name="Muller R."/>
            <person name="Daniel R."/>
            <person name="Jaeger K.E."/>
        </authorList>
    </citation>
    <scope>NUCLEOTIDE SEQUENCE [LARGE SCALE GENOMIC DNA]</scope>
    <source>
        <strain evidence="13 14">PG1</strain>
    </source>
</reference>
<evidence type="ECO:0000313" key="14">
    <source>
        <dbReference type="Proteomes" id="UP000031838"/>
    </source>
</evidence>
<sequence length="427" mass="44375">MSTPAPQAPRAPMLSTAEALAALLGAAVPLADTETVPTLEALGRVLAADVVSPLDVPPMAISAMDGYAVRVADLTQGERRLPVSQRIPAGHAAEPLAAGTAARIFTGASVPPGADAVVMQEQAAAAGAAVDILHTPKAGEWITAQGADIRRGTVILPAGTRLAPQALGLAASVGSAHLTVRRRVKVAVFFTGDELTMPGEPLAPGAIYNSNRFTLRGLLERFGCEVTDFGIVPDSLDATRATLREAARDHDLIVTSGGVSVGDEDHVKPAVEAEGRLTLWQIAMKPGKPLAHGAVRRVARDGADGAANQGEGAGEAQFIGLPGNPVSSFVTFLLFVRPFLLRLAGATQVAPRALSLRADFTLARGDRRNEFLRARVNEAGGLELYPNQSSAVLTSTVWGDGLIDNPPNQSISAGETVRFLPFSELLG</sequence>
<keyword evidence="9 11" id="KW-0501">Molybdenum cofactor biosynthesis</keyword>
<dbReference type="Gene3D" id="3.90.105.10">
    <property type="entry name" value="Molybdopterin biosynthesis moea protein, domain 2"/>
    <property type="match status" value="1"/>
</dbReference>
<evidence type="ECO:0000259" key="12">
    <source>
        <dbReference type="SMART" id="SM00852"/>
    </source>
</evidence>
<keyword evidence="14" id="KW-1185">Reference proteome</keyword>
<evidence type="ECO:0000256" key="3">
    <source>
        <dbReference type="ARBA" id="ARBA00005046"/>
    </source>
</evidence>
<dbReference type="InterPro" id="IPR005111">
    <property type="entry name" value="MoeA_C_domain_IV"/>
</dbReference>
<comment type="similarity">
    <text evidence="4 11">Belongs to the MoeA family.</text>
</comment>
<dbReference type="FunFam" id="3.40.980.10:FF:000004">
    <property type="entry name" value="Molybdopterin molybdenumtransferase"/>
    <property type="match status" value="1"/>
</dbReference>
<evidence type="ECO:0000256" key="5">
    <source>
        <dbReference type="ARBA" id="ARBA00022505"/>
    </source>
</evidence>
<evidence type="ECO:0000256" key="4">
    <source>
        <dbReference type="ARBA" id="ARBA00010763"/>
    </source>
</evidence>
<dbReference type="InterPro" id="IPR036688">
    <property type="entry name" value="MoeA_C_domain_IV_sf"/>
</dbReference>
<accession>A0A0B6S3I0</accession>
<protein>
    <recommendedName>
        <fullName evidence="11">Molybdopterin molybdenumtransferase</fullName>
        <ecNumber evidence="11">2.10.1.1</ecNumber>
    </recommendedName>
</protein>
<dbReference type="Pfam" id="PF00994">
    <property type="entry name" value="MoCF_biosynth"/>
    <property type="match status" value="1"/>
</dbReference>
<evidence type="ECO:0000256" key="1">
    <source>
        <dbReference type="ARBA" id="ARBA00001946"/>
    </source>
</evidence>
<evidence type="ECO:0000256" key="9">
    <source>
        <dbReference type="ARBA" id="ARBA00023150"/>
    </source>
</evidence>
<dbReference type="GO" id="GO:0006777">
    <property type="term" value="P:Mo-molybdopterin cofactor biosynthetic process"/>
    <property type="evidence" value="ECO:0007669"/>
    <property type="project" value="UniProtKB-UniRule"/>
</dbReference>
<dbReference type="Gene3D" id="3.40.980.10">
    <property type="entry name" value="MoaB/Mog-like domain"/>
    <property type="match status" value="1"/>
</dbReference>
<feature type="domain" description="MoaB/Mog" evidence="12">
    <location>
        <begin position="187"/>
        <end position="342"/>
    </location>
</feature>
<name>A0A0B6S3I0_BURPL</name>
<dbReference type="InterPro" id="IPR038987">
    <property type="entry name" value="MoeA-like"/>
</dbReference>
<evidence type="ECO:0000256" key="7">
    <source>
        <dbReference type="ARBA" id="ARBA00022723"/>
    </source>
</evidence>
<evidence type="ECO:0000256" key="8">
    <source>
        <dbReference type="ARBA" id="ARBA00022842"/>
    </source>
</evidence>
<comment type="catalytic activity">
    <reaction evidence="10">
        <text>adenylyl-molybdopterin + molybdate = Mo-molybdopterin + AMP + H(+)</text>
        <dbReference type="Rhea" id="RHEA:35047"/>
        <dbReference type="ChEBI" id="CHEBI:15378"/>
        <dbReference type="ChEBI" id="CHEBI:36264"/>
        <dbReference type="ChEBI" id="CHEBI:62727"/>
        <dbReference type="ChEBI" id="CHEBI:71302"/>
        <dbReference type="ChEBI" id="CHEBI:456215"/>
        <dbReference type="EC" id="2.10.1.1"/>
    </reaction>
</comment>
<dbReference type="GO" id="GO:0046872">
    <property type="term" value="F:metal ion binding"/>
    <property type="evidence" value="ECO:0007669"/>
    <property type="project" value="UniProtKB-UniRule"/>
</dbReference>
<keyword evidence="5 11" id="KW-0500">Molybdenum</keyword>
<evidence type="ECO:0000256" key="2">
    <source>
        <dbReference type="ARBA" id="ARBA00002901"/>
    </source>
</evidence>
<dbReference type="InterPro" id="IPR036135">
    <property type="entry name" value="MoeA_linker/N_sf"/>
</dbReference>
<dbReference type="Pfam" id="PF03454">
    <property type="entry name" value="MoeA_C"/>
    <property type="match status" value="1"/>
</dbReference>
<dbReference type="GO" id="GO:0061599">
    <property type="term" value="F:molybdopterin molybdotransferase activity"/>
    <property type="evidence" value="ECO:0007669"/>
    <property type="project" value="UniProtKB-UniRule"/>
</dbReference>